<dbReference type="InterPro" id="IPR042099">
    <property type="entry name" value="ANL_N_sf"/>
</dbReference>
<keyword evidence="7" id="KW-1185">Reference proteome</keyword>
<comment type="caution">
    <text evidence="6">The sequence shown here is derived from an EMBL/GenBank/DDBJ whole genome shotgun (WGS) entry which is preliminary data.</text>
</comment>
<dbReference type="PANTHER" id="PTHR24096:SF160">
    <property type="entry name" value="4-COUMARATE--COA LIGASE-LIKE 9"/>
    <property type="match status" value="1"/>
</dbReference>
<dbReference type="Gene3D" id="3.30.300.30">
    <property type="match status" value="1"/>
</dbReference>
<evidence type="ECO:0000259" key="4">
    <source>
        <dbReference type="Pfam" id="PF00501"/>
    </source>
</evidence>
<dbReference type="InterPro" id="IPR045851">
    <property type="entry name" value="AMP-bd_C_sf"/>
</dbReference>
<gene>
    <name evidence="6" type="ORF">Scep_018112</name>
</gene>
<dbReference type="InterPro" id="IPR025110">
    <property type="entry name" value="AMP-bd_C"/>
</dbReference>
<organism evidence="6 7">
    <name type="scientific">Stephania cephalantha</name>
    <dbReference type="NCBI Taxonomy" id="152367"/>
    <lineage>
        <taxon>Eukaryota</taxon>
        <taxon>Viridiplantae</taxon>
        <taxon>Streptophyta</taxon>
        <taxon>Embryophyta</taxon>
        <taxon>Tracheophyta</taxon>
        <taxon>Spermatophyta</taxon>
        <taxon>Magnoliopsida</taxon>
        <taxon>Ranunculales</taxon>
        <taxon>Menispermaceae</taxon>
        <taxon>Menispermoideae</taxon>
        <taxon>Cissampelideae</taxon>
        <taxon>Stephania</taxon>
    </lineage>
</organism>
<reference evidence="6 7" key="1">
    <citation type="submission" date="2024-01" db="EMBL/GenBank/DDBJ databases">
        <title>Genome assemblies of Stephania.</title>
        <authorList>
            <person name="Yang L."/>
        </authorList>
    </citation>
    <scope>NUCLEOTIDE SEQUENCE [LARGE SCALE GENOMIC DNA]</scope>
    <source>
        <strain evidence="6">JXDWG</strain>
        <tissue evidence="6">Leaf</tissue>
    </source>
</reference>
<sequence>MAETVLPKSSPSSNSSSIDPNSGFCSETNIFHSLRPPIALPSPHLSINAADHAFSLLRQSLSDSLHTTTTAFIDSATARRLSYADFLRRVGSLSSALQSGLGLSKGDTAFVLSPTCLEIPILYFSLLSLGVAFSPANPLSTPAEISRQIQISKSCIAFATKATAPNLPTSTSSTTSLRHPTVLIDSDEFHSMMTAEAGVVGPAAAAAADQGDTAAILFSSGTTGPMKGVELTHRNLIAALSMPPPKRTREENVHLLPVTLFHSSGVMWCLMGVVKGATTVLMTGRLDLEEMLKAVEEYGATSIPMVPPLGVAMATQGVVEKYNLSSLRTVVYGGAPLGKDMSERFAARFPHLLLLQVYGFTESGYGLAMMVGPEEAKRHGSVGKLIPNVEAKIVDPATGLALPPGSQGEMWCRSPGVMKGYVGDEGATATAFDLHGWLKTGDLCVIDDEGFVYIVDRLKELIKYKADQVPPAELEHLLLSHPDIVDSAVIPYPDEEAGQIPMAFVVRQPGSAISEAQVPPFKKVRRVAFIGSIPKTPSGKTMRKELRDFALTAYSP</sequence>
<dbReference type="InterPro" id="IPR020845">
    <property type="entry name" value="AMP-binding_CS"/>
</dbReference>
<evidence type="ECO:0000259" key="5">
    <source>
        <dbReference type="Pfam" id="PF13193"/>
    </source>
</evidence>
<feature type="domain" description="AMP-dependent synthetase/ligase" evidence="4">
    <location>
        <begin position="69"/>
        <end position="421"/>
    </location>
</feature>
<keyword evidence="2" id="KW-0436">Ligase</keyword>
<comment type="similarity">
    <text evidence="1">Belongs to the ATP-dependent AMP-binding enzyme family.</text>
</comment>
<dbReference type="AlphaFoldDB" id="A0AAP0IQW2"/>
<dbReference type="InterPro" id="IPR000873">
    <property type="entry name" value="AMP-dep_synth/lig_dom"/>
</dbReference>
<dbReference type="EMBL" id="JBBNAG010000007">
    <property type="protein sequence ID" value="KAK9120019.1"/>
    <property type="molecule type" value="Genomic_DNA"/>
</dbReference>
<accession>A0AAP0IQW2</accession>
<evidence type="ECO:0000256" key="1">
    <source>
        <dbReference type="ARBA" id="ARBA00006432"/>
    </source>
</evidence>
<dbReference type="GO" id="GO:0016405">
    <property type="term" value="F:CoA-ligase activity"/>
    <property type="evidence" value="ECO:0007669"/>
    <property type="project" value="TreeGrafter"/>
</dbReference>
<dbReference type="Pfam" id="PF13193">
    <property type="entry name" value="AMP-binding_C"/>
    <property type="match status" value="1"/>
</dbReference>
<proteinExistence type="inferred from homology"/>
<dbReference type="Pfam" id="PF00501">
    <property type="entry name" value="AMP-binding"/>
    <property type="match status" value="1"/>
</dbReference>
<evidence type="ECO:0000313" key="6">
    <source>
        <dbReference type="EMBL" id="KAK9120019.1"/>
    </source>
</evidence>
<feature type="domain" description="AMP-binding enzyme C-terminal" evidence="5">
    <location>
        <begin position="473"/>
        <end position="540"/>
    </location>
</feature>
<dbReference type="Proteomes" id="UP001419268">
    <property type="component" value="Unassembled WGS sequence"/>
</dbReference>
<dbReference type="PANTHER" id="PTHR24096">
    <property type="entry name" value="LONG-CHAIN-FATTY-ACID--COA LIGASE"/>
    <property type="match status" value="1"/>
</dbReference>
<evidence type="ECO:0000256" key="3">
    <source>
        <dbReference type="SAM" id="MobiDB-lite"/>
    </source>
</evidence>
<dbReference type="Gene3D" id="3.40.50.12780">
    <property type="entry name" value="N-terminal domain of ligase-like"/>
    <property type="match status" value="1"/>
</dbReference>
<name>A0AAP0IQW2_9MAGN</name>
<feature type="region of interest" description="Disordered" evidence="3">
    <location>
        <begin position="1"/>
        <end position="20"/>
    </location>
</feature>
<evidence type="ECO:0000313" key="7">
    <source>
        <dbReference type="Proteomes" id="UP001419268"/>
    </source>
</evidence>
<feature type="compositionally biased region" description="Low complexity" evidence="3">
    <location>
        <begin position="9"/>
        <end position="20"/>
    </location>
</feature>
<dbReference type="PROSITE" id="PS00455">
    <property type="entry name" value="AMP_BINDING"/>
    <property type="match status" value="1"/>
</dbReference>
<protein>
    <recommendedName>
        <fullName evidence="8">4-coumarate--CoA ligase</fullName>
    </recommendedName>
</protein>
<evidence type="ECO:0008006" key="8">
    <source>
        <dbReference type="Google" id="ProtNLM"/>
    </source>
</evidence>
<dbReference type="SUPFAM" id="SSF56801">
    <property type="entry name" value="Acetyl-CoA synthetase-like"/>
    <property type="match status" value="1"/>
</dbReference>
<evidence type="ECO:0000256" key="2">
    <source>
        <dbReference type="ARBA" id="ARBA00022598"/>
    </source>
</evidence>